<reference evidence="2" key="1">
    <citation type="journal article" date="2015" name="Genome Biol. Evol.">
        <title>Organellar Genomes of White Spruce (Picea glauca): Assembly and Annotation.</title>
        <authorList>
            <person name="Jackman S.D."/>
            <person name="Warren R.L."/>
            <person name="Gibb E.A."/>
            <person name="Vandervalk B.P."/>
            <person name="Mohamadi H."/>
            <person name="Chu J."/>
            <person name="Raymond A."/>
            <person name="Pleasance S."/>
            <person name="Coope R."/>
            <person name="Wildung M.R."/>
            <person name="Ritland C.E."/>
            <person name="Bousquet J."/>
            <person name="Jones S.J."/>
            <person name="Bohlmann J."/>
            <person name="Birol I."/>
        </authorList>
    </citation>
    <scope>NUCLEOTIDE SEQUENCE [LARGE SCALE GENOMIC DNA]</scope>
    <source>
        <tissue evidence="2">Flushing bud</tissue>
    </source>
</reference>
<sequence>MPPLPLCLPLHSGSLIGTFYLDIYGIYWLALGSHHLMLAESVLYALKRKDSLYII</sequence>
<dbReference type="EMBL" id="LKAM01000001">
    <property type="protein sequence ID" value="KUM50661.1"/>
    <property type="molecule type" value="Genomic_DNA"/>
</dbReference>
<proteinExistence type="predicted"/>
<name>A0A117NIX8_PICGL</name>
<accession>A0A117NIX8</accession>
<geneLocation type="mitochondrion" evidence="2"/>
<comment type="caution">
    <text evidence="2">The sequence shown here is derived from an EMBL/GenBank/DDBJ whole genome shotgun (WGS) entry which is preliminary data.</text>
</comment>
<dbReference type="AlphaFoldDB" id="A0A117NIX8"/>
<keyword evidence="2" id="KW-0496">Mitochondrion</keyword>
<protein>
    <submittedName>
        <fullName evidence="2">Uncharacterized protein</fullName>
    </submittedName>
</protein>
<keyword evidence="1" id="KW-0472">Membrane</keyword>
<evidence type="ECO:0000313" key="2">
    <source>
        <dbReference type="EMBL" id="KUM50661.1"/>
    </source>
</evidence>
<feature type="transmembrane region" description="Helical" evidence="1">
    <location>
        <begin position="25"/>
        <end position="46"/>
    </location>
</feature>
<evidence type="ECO:0000256" key="1">
    <source>
        <dbReference type="SAM" id="Phobius"/>
    </source>
</evidence>
<keyword evidence="1" id="KW-1133">Transmembrane helix</keyword>
<keyword evidence="1" id="KW-0812">Transmembrane</keyword>
<gene>
    <name evidence="2" type="ORF">ABT39_MTgene505</name>
</gene>
<organism evidence="2">
    <name type="scientific">Picea glauca</name>
    <name type="common">White spruce</name>
    <name type="synonym">Pinus glauca</name>
    <dbReference type="NCBI Taxonomy" id="3330"/>
    <lineage>
        <taxon>Eukaryota</taxon>
        <taxon>Viridiplantae</taxon>
        <taxon>Streptophyta</taxon>
        <taxon>Embryophyta</taxon>
        <taxon>Tracheophyta</taxon>
        <taxon>Spermatophyta</taxon>
        <taxon>Pinopsida</taxon>
        <taxon>Pinidae</taxon>
        <taxon>Conifers I</taxon>
        <taxon>Pinales</taxon>
        <taxon>Pinaceae</taxon>
        <taxon>Picea</taxon>
    </lineage>
</organism>